<dbReference type="Proteomes" id="UP000072867">
    <property type="component" value="Unassembled WGS sequence"/>
</dbReference>
<feature type="domain" description="CheR-type methyltransferase" evidence="1">
    <location>
        <begin position="14"/>
        <end position="273"/>
    </location>
</feature>
<dbReference type="SUPFAM" id="SSF53335">
    <property type="entry name" value="S-adenosyl-L-methionine-dependent methyltransferases"/>
    <property type="match status" value="1"/>
</dbReference>
<dbReference type="InterPro" id="IPR029063">
    <property type="entry name" value="SAM-dependent_MTases_sf"/>
</dbReference>
<name>A0A147I031_9SPHN</name>
<reference evidence="2 3" key="1">
    <citation type="journal article" date="2016" name="Front. Microbiol.">
        <title>Genomic Resource of Rice Seed Associated Bacteria.</title>
        <authorList>
            <person name="Midha S."/>
            <person name="Bansal K."/>
            <person name="Sharma S."/>
            <person name="Kumar N."/>
            <person name="Patil P.P."/>
            <person name="Chaudhry V."/>
            <person name="Patil P.B."/>
        </authorList>
    </citation>
    <scope>NUCLEOTIDE SEQUENCE [LARGE SCALE GENOMIC DNA]</scope>
    <source>
        <strain evidence="2 3">NS319</strain>
    </source>
</reference>
<sequence length="285" mass="31302">MPGGVVTAQALTVLAALLEARTGQQIASHRSTRVDTVLLPLMRERRFDTLDQLVNAVLDGRDPHLASRVIDALVNGESSFFRDPHVFDHIVERVAEVERSGRRARIWSAGCSTGQEPLSLAIVFADRQQQTGVPIPEIVATDVSETAIARARTGSYTQFEVQRGMPIRRLVRWFEGRPGDEWTAKPELIRHIQYRQLNLIADPAPSGLFDLVLCRNVMLYLAPEPKKRAFQVIAEALRPSGGLILGAGETVIGQTDLFQIAATGRAVYEKCATDGPFATPDRGVA</sequence>
<dbReference type="PROSITE" id="PS50123">
    <property type="entry name" value="CHER"/>
    <property type="match status" value="1"/>
</dbReference>
<dbReference type="PATRIC" id="fig|33051.3.peg.2499"/>
<dbReference type="CDD" id="cd02440">
    <property type="entry name" value="AdoMet_MTases"/>
    <property type="match status" value="1"/>
</dbReference>
<dbReference type="STRING" id="33051.SB4_15760"/>
<dbReference type="AlphaFoldDB" id="A0A147I031"/>
<dbReference type="GO" id="GO:0008757">
    <property type="term" value="F:S-adenosylmethionine-dependent methyltransferase activity"/>
    <property type="evidence" value="ECO:0007669"/>
    <property type="project" value="InterPro"/>
</dbReference>
<proteinExistence type="predicted"/>
<dbReference type="SMART" id="SM00138">
    <property type="entry name" value="MeTrc"/>
    <property type="match status" value="1"/>
</dbReference>
<gene>
    <name evidence="2" type="ORF">NS319_07415</name>
</gene>
<dbReference type="InterPro" id="IPR022642">
    <property type="entry name" value="CheR_C"/>
</dbReference>
<accession>A0A147I031</accession>
<dbReference type="PRINTS" id="PR00996">
    <property type="entry name" value="CHERMTFRASE"/>
</dbReference>
<evidence type="ECO:0000313" key="2">
    <source>
        <dbReference type="EMBL" id="KTT70696.1"/>
    </source>
</evidence>
<dbReference type="Gene3D" id="3.40.50.150">
    <property type="entry name" value="Vaccinia Virus protein VP39"/>
    <property type="match status" value="1"/>
</dbReference>
<dbReference type="Pfam" id="PF01739">
    <property type="entry name" value="CheR"/>
    <property type="match status" value="1"/>
</dbReference>
<comment type="caution">
    <text evidence="2">The sequence shown here is derived from an EMBL/GenBank/DDBJ whole genome shotgun (WGS) entry which is preliminary data.</text>
</comment>
<organism evidence="2 3">
    <name type="scientific">Sphingomonas sanguinis</name>
    <dbReference type="NCBI Taxonomy" id="33051"/>
    <lineage>
        <taxon>Bacteria</taxon>
        <taxon>Pseudomonadati</taxon>
        <taxon>Pseudomonadota</taxon>
        <taxon>Alphaproteobacteria</taxon>
        <taxon>Sphingomonadales</taxon>
        <taxon>Sphingomonadaceae</taxon>
        <taxon>Sphingomonas</taxon>
    </lineage>
</organism>
<evidence type="ECO:0000313" key="3">
    <source>
        <dbReference type="Proteomes" id="UP000072867"/>
    </source>
</evidence>
<evidence type="ECO:0000259" key="1">
    <source>
        <dbReference type="PROSITE" id="PS50123"/>
    </source>
</evidence>
<dbReference type="InterPro" id="IPR050903">
    <property type="entry name" value="Bact_Chemotaxis_MeTrfase"/>
</dbReference>
<dbReference type="SUPFAM" id="SSF47757">
    <property type="entry name" value="Chemotaxis receptor methyltransferase CheR, N-terminal domain"/>
    <property type="match status" value="1"/>
</dbReference>
<dbReference type="PANTHER" id="PTHR24422">
    <property type="entry name" value="CHEMOTAXIS PROTEIN METHYLTRANSFERASE"/>
    <property type="match status" value="1"/>
</dbReference>
<protein>
    <submittedName>
        <fullName evidence="2">Chemotaxis protein CheR</fullName>
    </submittedName>
</protein>
<dbReference type="EMBL" id="LDTD01000048">
    <property type="protein sequence ID" value="KTT70696.1"/>
    <property type="molecule type" value="Genomic_DNA"/>
</dbReference>
<dbReference type="InterPro" id="IPR000780">
    <property type="entry name" value="CheR_MeTrfase"/>
</dbReference>
<dbReference type="PANTHER" id="PTHR24422:SF21">
    <property type="entry name" value="CHEMOTAXIS PROTEIN METHYLTRANSFERASE 1"/>
    <property type="match status" value="1"/>
</dbReference>